<keyword evidence="4" id="KW-1185">Reference proteome</keyword>
<feature type="transmembrane region" description="Helical" evidence="2">
    <location>
        <begin position="142"/>
        <end position="163"/>
    </location>
</feature>
<dbReference type="Proteomes" id="UP000031843">
    <property type="component" value="Chromosome secondary"/>
</dbReference>
<keyword evidence="2" id="KW-0472">Membrane</keyword>
<protein>
    <submittedName>
        <fullName evidence="3">Uncharacterized protein</fullName>
    </submittedName>
</protein>
<organism evidence="3 4">
    <name type="scientific">Cupriavidus basilensis</name>
    <dbReference type="NCBI Taxonomy" id="68895"/>
    <lineage>
        <taxon>Bacteria</taxon>
        <taxon>Pseudomonadati</taxon>
        <taxon>Pseudomonadota</taxon>
        <taxon>Betaproteobacteria</taxon>
        <taxon>Burkholderiales</taxon>
        <taxon>Burkholderiaceae</taxon>
        <taxon>Cupriavidus</taxon>
    </lineage>
</organism>
<accession>A0A0C4YJH3</accession>
<feature type="region of interest" description="Disordered" evidence="1">
    <location>
        <begin position="1"/>
        <end position="88"/>
    </location>
</feature>
<sequence>MRCLDGVFAQWPQHDARPKPARDTNRSSKQHEKLEAHNSPRRGEAARPMPLRQNPPASAQPMAALHDAPPALNATTADTSSRASPAVAAAPPLASKAASAPKGTLGNLAWFGAFGMSLAYLLKRGRDGRLRNVVALCRSTPAPMLVLYALIVVNVLLLLFALAKG</sequence>
<dbReference type="EMBL" id="CP010537">
    <property type="protein sequence ID" value="AJG22054.1"/>
    <property type="molecule type" value="Genomic_DNA"/>
</dbReference>
<evidence type="ECO:0000313" key="4">
    <source>
        <dbReference type="Proteomes" id="UP000031843"/>
    </source>
</evidence>
<feature type="transmembrane region" description="Helical" evidence="2">
    <location>
        <begin position="105"/>
        <end position="122"/>
    </location>
</feature>
<reference evidence="3 4" key="1">
    <citation type="journal article" date="2015" name="Genome Announc.">
        <title>Complete Genome Sequence of Cupriavidus basilensis 4G11, Isolated from the Oak Ridge Field Research Center Site.</title>
        <authorList>
            <person name="Ray J."/>
            <person name="Waters R.J."/>
            <person name="Skerker J.M."/>
            <person name="Kuehl J.V."/>
            <person name="Price M.N."/>
            <person name="Huang J."/>
            <person name="Chakraborty R."/>
            <person name="Arkin A.P."/>
            <person name="Deutschbauer A."/>
        </authorList>
    </citation>
    <scope>NUCLEOTIDE SEQUENCE [LARGE SCALE GENOMIC DNA]</scope>
    <source>
        <strain evidence="3">4G11</strain>
    </source>
</reference>
<evidence type="ECO:0000256" key="1">
    <source>
        <dbReference type="SAM" id="MobiDB-lite"/>
    </source>
</evidence>
<dbReference type="KEGG" id="cbw:RR42_s0461"/>
<dbReference type="AlphaFoldDB" id="A0A0C4YJH3"/>
<name>A0A0C4YJH3_9BURK</name>
<keyword evidence="2" id="KW-1133">Transmembrane helix</keyword>
<gene>
    <name evidence="3" type="ORF">RR42_s0461</name>
</gene>
<keyword evidence="2" id="KW-0812">Transmembrane</keyword>
<feature type="compositionally biased region" description="Basic and acidic residues" evidence="1">
    <location>
        <begin position="14"/>
        <end position="45"/>
    </location>
</feature>
<proteinExistence type="predicted"/>
<evidence type="ECO:0000313" key="3">
    <source>
        <dbReference type="EMBL" id="AJG22054.1"/>
    </source>
</evidence>
<evidence type="ECO:0000256" key="2">
    <source>
        <dbReference type="SAM" id="Phobius"/>
    </source>
</evidence>